<dbReference type="InterPro" id="IPR033121">
    <property type="entry name" value="PEPTIDASE_A1"/>
</dbReference>
<protein>
    <submittedName>
        <fullName evidence="9">Uncharacterized protein</fullName>
    </submittedName>
</protein>
<dbReference type="InterPro" id="IPR021109">
    <property type="entry name" value="Peptidase_aspartic_dom_sf"/>
</dbReference>
<dbReference type="Gene3D" id="6.10.140.60">
    <property type="match status" value="1"/>
</dbReference>
<reference evidence="9" key="2">
    <citation type="submission" date="2025-08" db="UniProtKB">
        <authorList>
            <consortium name="Ensembl"/>
        </authorList>
    </citation>
    <scope>IDENTIFICATION</scope>
    <source>
        <strain evidence="9">Boxer</strain>
    </source>
</reference>
<dbReference type="AlphaFoldDB" id="A0A8I3MHL0"/>
<dbReference type="Gene3D" id="2.40.70.10">
    <property type="entry name" value="Acid Proteases"/>
    <property type="match status" value="2"/>
</dbReference>
<evidence type="ECO:0000256" key="2">
    <source>
        <dbReference type="ARBA" id="ARBA00022670"/>
    </source>
</evidence>
<dbReference type="Ensembl" id="ENSCAFT00845003506.1">
    <property type="protein sequence ID" value="ENSCAFP00845002781.1"/>
    <property type="gene ID" value="ENSCAFG00845001991.1"/>
</dbReference>
<keyword evidence="5" id="KW-0222">Digestion</keyword>
<dbReference type="FunFam" id="2.40.70.10:FF:000004">
    <property type="entry name" value="Pepsin A"/>
    <property type="match status" value="1"/>
</dbReference>
<keyword evidence="4 8" id="KW-0064">Aspartyl protease</keyword>
<gene>
    <name evidence="9" type="primary">CYM</name>
</gene>
<dbReference type="GeneTree" id="ENSGT00940000162710"/>
<sequence>MEQRRGDATPLQAECSQTADTVPLCPHGVRPAGGRLQGFRDLKECYCISQTSELVPLHKGKSLRKALKEHGLLEDFLKKHPYAISRKYSNLEKVASEPLANYLDCQYFGRISIGTPPQEFTVVFDTGSSDLWVPSVYCKSTACQSHHRFDPAKSSTFQNLNEPLSIQYGTGSMQGFLGLDTVTVSSIVDPQQTVGLSTQEPGSIFTYSEFDGILGLAYPSLASPYSVPVFDNMMQNHLVAQDLFSVYLSRNGQGSMLTLGAIDPTYYTGALHWVPVTVEEYWQFTVDSVTVNGVVVACDGGCQAILDTGTSMLVGPNSDILNIQSAIGATQDQYGMFDINCGNLGSMPSVVFEIHGRKYPLPPSAYTSQDMGFCSSGFQGEGDSQLWILGDVFIREYYSVFDRVNNRLGLAKAI</sequence>
<dbReference type="OrthoDB" id="771136at2759"/>
<proteinExistence type="inferred from homology"/>
<dbReference type="Pfam" id="PF00026">
    <property type="entry name" value="Asp"/>
    <property type="match status" value="1"/>
</dbReference>
<dbReference type="CDD" id="cd05478">
    <property type="entry name" value="pepsin_A"/>
    <property type="match status" value="1"/>
</dbReference>
<dbReference type="PANTHER" id="PTHR47966:SF13">
    <property type="entry name" value="CHYMOSIN"/>
    <property type="match status" value="1"/>
</dbReference>
<name>A0A8I3MHL0_CANLF</name>
<keyword evidence="7" id="KW-1015">Disulfide bond</keyword>
<dbReference type="GO" id="GO:0007586">
    <property type="term" value="P:digestion"/>
    <property type="evidence" value="ECO:0007669"/>
    <property type="project" value="UniProtKB-KW"/>
</dbReference>
<dbReference type="FunFam" id="2.40.70.10:FF:000006">
    <property type="entry name" value="Cathepsin E"/>
    <property type="match status" value="1"/>
</dbReference>
<evidence type="ECO:0000256" key="5">
    <source>
        <dbReference type="ARBA" id="ARBA00022757"/>
    </source>
</evidence>
<evidence type="ECO:0000313" key="10">
    <source>
        <dbReference type="Proteomes" id="UP000805418"/>
    </source>
</evidence>
<dbReference type="InterPro" id="IPR001461">
    <property type="entry name" value="Aspartic_peptidase_A1"/>
</dbReference>
<evidence type="ECO:0000256" key="1">
    <source>
        <dbReference type="ARBA" id="ARBA00007447"/>
    </source>
</evidence>
<reference evidence="9" key="3">
    <citation type="submission" date="2025-09" db="UniProtKB">
        <authorList>
            <consortium name="Ensembl"/>
        </authorList>
    </citation>
    <scope>IDENTIFICATION</scope>
    <source>
        <strain evidence="9">Boxer</strain>
    </source>
</reference>
<dbReference type="PANTHER" id="PTHR47966">
    <property type="entry name" value="BETA-SITE APP-CLEAVING ENZYME, ISOFORM A-RELATED"/>
    <property type="match status" value="1"/>
</dbReference>
<dbReference type="PROSITE" id="PS00141">
    <property type="entry name" value="ASP_PROTEASE"/>
    <property type="match status" value="2"/>
</dbReference>
<dbReference type="Proteomes" id="UP000805418">
    <property type="component" value="Chromosome 6"/>
</dbReference>
<comment type="similarity">
    <text evidence="1 8">Belongs to the peptidase A1 family.</text>
</comment>
<dbReference type="SUPFAM" id="SSF50630">
    <property type="entry name" value="Acid proteases"/>
    <property type="match status" value="1"/>
</dbReference>
<dbReference type="Pfam" id="PF07966">
    <property type="entry name" value="A1_Propeptide"/>
    <property type="match status" value="1"/>
</dbReference>
<dbReference type="InterPro" id="IPR001969">
    <property type="entry name" value="Aspartic_peptidase_AS"/>
</dbReference>
<keyword evidence="2 8" id="KW-0645">Protease</keyword>
<dbReference type="InterPro" id="IPR034162">
    <property type="entry name" value="Pepsin_A"/>
</dbReference>
<evidence type="ECO:0000256" key="7">
    <source>
        <dbReference type="ARBA" id="ARBA00023157"/>
    </source>
</evidence>
<evidence type="ECO:0000313" key="9">
    <source>
        <dbReference type="Ensembl" id="ENSCAFP00845002781.1"/>
    </source>
</evidence>
<evidence type="ECO:0000256" key="6">
    <source>
        <dbReference type="ARBA" id="ARBA00022801"/>
    </source>
</evidence>
<dbReference type="PROSITE" id="PS51767">
    <property type="entry name" value="PEPTIDASE_A1"/>
    <property type="match status" value="1"/>
</dbReference>
<evidence type="ECO:0000256" key="8">
    <source>
        <dbReference type="RuleBase" id="RU000454"/>
    </source>
</evidence>
<dbReference type="InterPro" id="IPR012848">
    <property type="entry name" value="Aspartic_peptidase_N"/>
</dbReference>
<accession>A0A8I3MHL0</accession>
<dbReference type="PRINTS" id="PR00792">
    <property type="entry name" value="PEPSIN"/>
</dbReference>
<organism evidence="9 10">
    <name type="scientific">Canis lupus familiaris</name>
    <name type="common">Dog</name>
    <name type="synonym">Canis familiaris</name>
    <dbReference type="NCBI Taxonomy" id="9615"/>
    <lineage>
        <taxon>Eukaryota</taxon>
        <taxon>Metazoa</taxon>
        <taxon>Chordata</taxon>
        <taxon>Craniata</taxon>
        <taxon>Vertebrata</taxon>
        <taxon>Euteleostomi</taxon>
        <taxon>Mammalia</taxon>
        <taxon>Eutheria</taxon>
        <taxon>Laurasiatheria</taxon>
        <taxon>Carnivora</taxon>
        <taxon>Caniformia</taxon>
        <taxon>Canidae</taxon>
        <taxon>Canis</taxon>
    </lineage>
</organism>
<dbReference type="GO" id="GO:0006508">
    <property type="term" value="P:proteolysis"/>
    <property type="evidence" value="ECO:0000318"/>
    <property type="project" value="GO_Central"/>
</dbReference>
<keyword evidence="10" id="KW-1185">Reference proteome</keyword>
<reference evidence="9" key="1">
    <citation type="submission" date="2020-03" db="EMBL/GenBank/DDBJ databases">
        <title>Long-read based genome assembly of a Labrador retriever dog.</title>
        <authorList>
            <person name="Eory L."/>
            <person name="Zhang W."/>
            <person name="Schoenebeck J."/>
        </authorList>
    </citation>
    <scope>NUCLEOTIDE SEQUENCE [LARGE SCALE GENOMIC DNA]</scope>
    <source>
        <strain evidence="9">Labrador retriever</strain>
    </source>
</reference>
<dbReference type="GO" id="GO:0004190">
    <property type="term" value="F:aspartic-type endopeptidase activity"/>
    <property type="evidence" value="ECO:0000318"/>
    <property type="project" value="GO_Central"/>
</dbReference>
<keyword evidence="3" id="KW-0732">Signal</keyword>
<keyword evidence="6 8" id="KW-0378">Hydrolase</keyword>
<evidence type="ECO:0000256" key="4">
    <source>
        <dbReference type="ARBA" id="ARBA00022750"/>
    </source>
</evidence>
<evidence type="ECO:0000256" key="3">
    <source>
        <dbReference type="ARBA" id="ARBA00022729"/>
    </source>
</evidence>